<gene>
    <name evidence="2" type="ORF">NDU88_002374</name>
</gene>
<dbReference type="EMBL" id="JANPWB010000002">
    <property type="protein sequence ID" value="KAJ1206981.1"/>
    <property type="molecule type" value="Genomic_DNA"/>
</dbReference>
<sequence>MTGSPHSVARPPGGDLQQHSAKLQLPRGAQEAPPIKVWPGSPGSLSTLELLDRHPNPRGHPECLRRVVSLSDIGRIEGLGLPPVGASLRLARGQRAQYVAVYSDCARQHLGMKSPPFGFGHVLRSRVRQKAVPISECRGSETTAFDFDQWSTSEMKVDATAYGCTLFVSVSVIGPVPQPSAPDLASCLYGGEWTRTSAVLSVYIRQHFGTRFHPVAAAYAHTQ</sequence>
<proteinExistence type="predicted"/>
<evidence type="ECO:0000313" key="3">
    <source>
        <dbReference type="Proteomes" id="UP001066276"/>
    </source>
</evidence>
<comment type="caution">
    <text evidence="2">The sequence shown here is derived from an EMBL/GenBank/DDBJ whole genome shotgun (WGS) entry which is preliminary data.</text>
</comment>
<reference evidence="2" key="1">
    <citation type="journal article" date="2022" name="bioRxiv">
        <title>Sequencing and chromosome-scale assembly of the giantPleurodeles waltlgenome.</title>
        <authorList>
            <person name="Brown T."/>
            <person name="Elewa A."/>
            <person name="Iarovenko S."/>
            <person name="Subramanian E."/>
            <person name="Araus A.J."/>
            <person name="Petzold A."/>
            <person name="Susuki M."/>
            <person name="Suzuki K.-i.T."/>
            <person name="Hayashi T."/>
            <person name="Toyoda A."/>
            <person name="Oliveira C."/>
            <person name="Osipova E."/>
            <person name="Leigh N.D."/>
            <person name="Simon A."/>
            <person name="Yun M.H."/>
        </authorList>
    </citation>
    <scope>NUCLEOTIDE SEQUENCE</scope>
    <source>
        <strain evidence="2">20211129_DDA</strain>
        <tissue evidence="2">Liver</tissue>
    </source>
</reference>
<dbReference type="Proteomes" id="UP001066276">
    <property type="component" value="Chromosome 1_2"/>
</dbReference>
<feature type="region of interest" description="Disordered" evidence="1">
    <location>
        <begin position="1"/>
        <end position="39"/>
    </location>
</feature>
<accession>A0AAV7W2N6</accession>
<dbReference type="AlphaFoldDB" id="A0AAV7W2N6"/>
<name>A0AAV7W2N6_PLEWA</name>
<evidence type="ECO:0000313" key="2">
    <source>
        <dbReference type="EMBL" id="KAJ1206981.1"/>
    </source>
</evidence>
<protein>
    <submittedName>
        <fullName evidence="2">Uncharacterized protein</fullName>
    </submittedName>
</protein>
<evidence type="ECO:0000256" key="1">
    <source>
        <dbReference type="SAM" id="MobiDB-lite"/>
    </source>
</evidence>
<keyword evidence="3" id="KW-1185">Reference proteome</keyword>
<organism evidence="2 3">
    <name type="scientific">Pleurodeles waltl</name>
    <name type="common">Iberian ribbed newt</name>
    <dbReference type="NCBI Taxonomy" id="8319"/>
    <lineage>
        <taxon>Eukaryota</taxon>
        <taxon>Metazoa</taxon>
        <taxon>Chordata</taxon>
        <taxon>Craniata</taxon>
        <taxon>Vertebrata</taxon>
        <taxon>Euteleostomi</taxon>
        <taxon>Amphibia</taxon>
        <taxon>Batrachia</taxon>
        <taxon>Caudata</taxon>
        <taxon>Salamandroidea</taxon>
        <taxon>Salamandridae</taxon>
        <taxon>Pleurodelinae</taxon>
        <taxon>Pleurodeles</taxon>
    </lineage>
</organism>